<evidence type="ECO:0000313" key="1">
    <source>
        <dbReference type="EMBL" id="KAI0091639.1"/>
    </source>
</evidence>
<dbReference type="Proteomes" id="UP001055072">
    <property type="component" value="Unassembled WGS sequence"/>
</dbReference>
<keyword evidence="2" id="KW-1185">Reference proteome</keyword>
<reference evidence="1" key="1">
    <citation type="journal article" date="2021" name="Environ. Microbiol.">
        <title>Gene family expansions and transcriptome signatures uncover fungal adaptations to wood decay.</title>
        <authorList>
            <person name="Hage H."/>
            <person name="Miyauchi S."/>
            <person name="Viragh M."/>
            <person name="Drula E."/>
            <person name="Min B."/>
            <person name="Chaduli D."/>
            <person name="Navarro D."/>
            <person name="Favel A."/>
            <person name="Norest M."/>
            <person name="Lesage-Meessen L."/>
            <person name="Balint B."/>
            <person name="Merenyi Z."/>
            <person name="de Eugenio L."/>
            <person name="Morin E."/>
            <person name="Martinez A.T."/>
            <person name="Baldrian P."/>
            <person name="Stursova M."/>
            <person name="Martinez M.J."/>
            <person name="Novotny C."/>
            <person name="Magnuson J.K."/>
            <person name="Spatafora J.W."/>
            <person name="Maurice S."/>
            <person name="Pangilinan J."/>
            <person name="Andreopoulos W."/>
            <person name="LaButti K."/>
            <person name="Hundley H."/>
            <person name="Na H."/>
            <person name="Kuo A."/>
            <person name="Barry K."/>
            <person name="Lipzen A."/>
            <person name="Henrissat B."/>
            <person name="Riley R."/>
            <person name="Ahrendt S."/>
            <person name="Nagy L.G."/>
            <person name="Grigoriev I.V."/>
            <person name="Martin F."/>
            <person name="Rosso M.N."/>
        </authorList>
    </citation>
    <scope>NUCLEOTIDE SEQUENCE</scope>
    <source>
        <strain evidence="1">CBS 384.51</strain>
    </source>
</reference>
<dbReference type="EMBL" id="MU274905">
    <property type="protein sequence ID" value="KAI0091639.1"/>
    <property type="molecule type" value="Genomic_DNA"/>
</dbReference>
<accession>A0ACB8UBM1</accession>
<name>A0ACB8UBM1_9APHY</name>
<proteinExistence type="predicted"/>
<evidence type="ECO:0000313" key="2">
    <source>
        <dbReference type="Proteomes" id="UP001055072"/>
    </source>
</evidence>
<organism evidence="1 2">
    <name type="scientific">Irpex rosettiformis</name>
    <dbReference type="NCBI Taxonomy" id="378272"/>
    <lineage>
        <taxon>Eukaryota</taxon>
        <taxon>Fungi</taxon>
        <taxon>Dikarya</taxon>
        <taxon>Basidiomycota</taxon>
        <taxon>Agaricomycotina</taxon>
        <taxon>Agaricomycetes</taxon>
        <taxon>Polyporales</taxon>
        <taxon>Irpicaceae</taxon>
        <taxon>Irpex</taxon>
    </lineage>
</organism>
<sequence length="602" mass="68082">MPAYCTWKITTKFAHREVRKHCQCSSGLSFGSRARIRPVNDRNEFEVQTHGIRDSNTVYVSAPLLDIGPELILVSAVSSAKRQVMHDIVIEAFWYIAGVLHSSPFGCIPQSKKCRYQHQHHHRFYNSLRDANRNLDTDNGFQLHSHGNTLGASQMAEHLWKREARAIGREDKLEVLSVCRMLLADEVASFQAAFKLSYAHSQQKEARRTLFAVSSVIARDRSLAVTREAGAGLNDYCSSTKPSARAVKSYSHKNPAKILRILTPRAERNWKGTPKRQVERHRESNAHLITLITEAASLCPVLYGLQHERSSLQAPTECVIPTVYGALDSSIPCRVERTPNCIRPSDNHLFVSIPVNHLSDHTLFSRLFAPGRTDALSPRRKKQNKTTIEAQFRSRCLGFRLRSPLNYNAMDMWPRWDIQMSDELVKCTDSGTFLFILRVHKRSKSGHSAVFSLREPFPHFQATQTQCRARTNCLQNTANAISPQKSLRILVSFETSWALSLNSRSLKFTDSVVTVPQPLSHFLPNHPNPNASKNSYFAAFALVNGIAIVGSTNAKDNYPRDPSIDAHFKLQRLMRSEDIVRSPVTTYTSLRVVDEASRDQRE</sequence>
<protein>
    <submittedName>
        <fullName evidence="1">Uncharacterized protein</fullName>
    </submittedName>
</protein>
<gene>
    <name evidence="1" type="ORF">BDY19DRAFT_904266</name>
</gene>
<comment type="caution">
    <text evidence="1">The sequence shown here is derived from an EMBL/GenBank/DDBJ whole genome shotgun (WGS) entry which is preliminary data.</text>
</comment>